<dbReference type="Pfam" id="PF08608">
    <property type="entry name" value="Wyosine_form"/>
    <property type="match status" value="1"/>
</dbReference>
<comment type="function">
    <text evidence="9">Component of the wyosine derivatives biosynthesis pathway that catalyzes the condensation of N-methylguanine with 2 carbon atoms from pyruvate to form the tricyclic 4-demethylwyosine (imG-14) on guanosine-37 of tRNA(Phe).</text>
</comment>
<dbReference type="InterPro" id="IPR023993">
    <property type="entry name" value="TYW1_archaea"/>
</dbReference>
<evidence type="ECO:0000256" key="6">
    <source>
        <dbReference type="ARBA" id="ARBA00023014"/>
    </source>
</evidence>
<comment type="subunit">
    <text evidence="9">Monomer.</text>
</comment>
<dbReference type="RefSeq" id="WP_013266176.1">
    <property type="nucleotide sequence ID" value="NC_014374.1"/>
</dbReference>
<feature type="domain" description="Radical SAM core" evidence="10">
    <location>
        <begin position="55"/>
        <end position="312"/>
    </location>
</feature>
<evidence type="ECO:0000256" key="2">
    <source>
        <dbReference type="ARBA" id="ARBA00022691"/>
    </source>
</evidence>
<keyword evidence="4 9" id="KW-0479">Metal-binding</keyword>
<dbReference type="SFLD" id="SFLDF00284">
    <property type="entry name" value="tRNA_wybutosine-synthesizing"/>
    <property type="match status" value="1"/>
</dbReference>
<feature type="binding site" evidence="9">
    <location>
        <position position="36"/>
    </location>
    <ligand>
        <name>[4Fe-4S] cluster</name>
        <dbReference type="ChEBI" id="CHEBI:49883"/>
        <label>1</label>
    </ligand>
</feature>
<evidence type="ECO:0000256" key="3">
    <source>
        <dbReference type="ARBA" id="ARBA00022694"/>
    </source>
</evidence>
<gene>
    <name evidence="9" type="primary">taw1</name>
    <name evidence="11" type="ordered locus">ASAC_0257</name>
</gene>
<dbReference type="InterPro" id="IPR013917">
    <property type="entry name" value="tRNA_wybutosine-synth"/>
</dbReference>
<dbReference type="GO" id="GO:0102521">
    <property type="term" value="F:tRNA-4-demethylwyosine synthase activity"/>
    <property type="evidence" value="ECO:0007669"/>
    <property type="project" value="UniProtKB-EC"/>
</dbReference>
<dbReference type="STRING" id="666510.ASAC_0257"/>
<dbReference type="AlphaFoldDB" id="D9Q026"/>
<evidence type="ECO:0000259" key="10">
    <source>
        <dbReference type="PROSITE" id="PS51918"/>
    </source>
</evidence>
<accession>D9Q026</accession>
<dbReference type="PROSITE" id="PS51918">
    <property type="entry name" value="RADICAL_SAM"/>
    <property type="match status" value="1"/>
</dbReference>
<dbReference type="GO" id="GO:0005737">
    <property type="term" value="C:cytoplasm"/>
    <property type="evidence" value="ECO:0007669"/>
    <property type="project" value="UniProtKB-SubCell"/>
</dbReference>
<comment type="similarity">
    <text evidence="9">Belongs to the TYW1 family.</text>
</comment>
<dbReference type="HOGENOM" id="CLU_007952_3_0_2"/>
<reference evidence="11 12" key="1">
    <citation type="journal article" date="2010" name="Appl. Environ. Microbiol.">
        <title>The genome sequence of the crenarchaeon Acidilobus saccharovorans supports a new order, Acidilobales, and suggests an important ecological role in terrestrial acidic hot springs.</title>
        <authorList>
            <person name="Mardanov A.V."/>
            <person name="Svetlitchnyi V.A."/>
            <person name="Beletsky A.V."/>
            <person name="Prokofeva M.I."/>
            <person name="Bonch-Osmolovskaya E.A."/>
            <person name="Ravin N.V."/>
            <person name="Skryabin K.G."/>
        </authorList>
    </citation>
    <scope>NUCLEOTIDE SEQUENCE [LARGE SCALE GENOMIC DNA]</scope>
    <source>
        <strain evidence="12">DSM 16705 / JCM 18335 / VKM B-2471 / 345-15</strain>
    </source>
</reference>
<keyword evidence="9" id="KW-0963">Cytoplasm</keyword>
<dbReference type="GO" id="GO:0008033">
    <property type="term" value="P:tRNA processing"/>
    <property type="evidence" value="ECO:0007669"/>
    <property type="project" value="UniProtKB-UniRule"/>
</dbReference>
<feature type="binding site" evidence="9">
    <location>
        <position position="76"/>
    </location>
    <ligand>
        <name>[4Fe-4S] cluster</name>
        <dbReference type="ChEBI" id="CHEBI:49883"/>
        <label>2</label>
        <note>4Fe-4S-S-AdoMet</note>
    </ligand>
</feature>
<dbReference type="SFLD" id="SFLDS00029">
    <property type="entry name" value="Radical_SAM"/>
    <property type="match status" value="1"/>
</dbReference>
<keyword evidence="6 9" id="KW-0411">Iron-sulfur</keyword>
<dbReference type="InterPro" id="IPR058240">
    <property type="entry name" value="rSAM_sf"/>
</dbReference>
<dbReference type="HAMAP" id="MF_01921">
    <property type="entry name" value="TYW1_archaea"/>
    <property type="match status" value="1"/>
</dbReference>
<evidence type="ECO:0000256" key="7">
    <source>
        <dbReference type="ARBA" id="ARBA00023239"/>
    </source>
</evidence>
<dbReference type="Pfam" id="PF04055">
    <property type="entry name" value="Radical_SAM"/>
    <property type="match status" value="1"/>
</dbReference>
<dbReference type="Gene3D" id="3.20.20.70">
    <property type="entry name" value="Aldolase class I"/>
    <property type="match status" value="1"/>
</dbReference>
<evidence type="ECO:0000256" key="1">
    <source>
        <dbReference type="ARBA" id="ARBA00022485"/>
    </source>
</evidence>
<dbReference type="Proteomes" id="UP000000346">
    <property type="component" value="Chromosome"/>
</dbReference>
<keyword evidence="12" id="KW-1185">Reference proteome</keyword>
<evidence type="ECO:0000256" key="4">
    <source>
        <dbReference type="ARBA" id="ARBA00022723"/>
    </source>
</evidence>
<proteinExistence type="inferred from homology"/>
<evidence type="ECO:0000256" key="5">
    <source>
        <dbReference type="ARBA" id="ARBA00023004"/>
    </source>
</evidence>
<dbReference type="PANTHER" id="PTHR13930:SF0">
    <property type="entry name" value="S-ADENOSYL-L-METHIONINE-DEPENDENT TRNA 4-DEMETHYLWYOSINE SYNTHASE TYW1-RELATED"/>
    <property type="match status" value="1"/>
</dbReference>
<dbReference type="KEGG" id="asc:ASAC_0257"/>
<dbReference type="InterPro" id="IPR007197">
    <property type="entry name" value="rSAM"/>
</dbReference>
<keyword evidence="2 9" id="KW-0949">S-adenosyl-L-methionine</keyword>
<dbReference type="SUPFAM" id="SSF102114">
    <property type="entry name" value="Radical SAM enzymes"/>
    <property type="match status" value="1"/>
</dbReference>
<keyword evidence="1 9" id="KW-0004">4Fe-4S</keyword>
<feature type="binding site" evidence="9">
    <location>
        <position position="79"/>
    </location>
    <ligand>
        <name>[4Fe-4S] cluster</name>
        <dbReference type="ChEBI" id="CHEBI:49883"/>
        <label>2</label>
        <note>4Fe-4S-S-AdoMet</note>
    </ligand>
</feature>
<dbReference type="PANTHER" id="PTHR13930">
    <property type="entry name" value="S-ADENOSYL-L-METHIONINE-DEPENDENT TRNA 4-DEMETHYLWYOSINE SYNTHASE"/>
    <property type="match status" value="1"/>
</dbReference>
<feature type="binding site" evidence="9">
    <location>
        <position position="62"/>
    </location>
    <ligand>
        <name>[4Fe-4S] cluster</name>
        <dbReference type="ChEBI" id="CHEBI:49883"/>
        <label>1</label>
    </ligand>
</feature>
<dbReference type="GO" id="GO:0046872">
    <property type="term" value="F:metal ion binding"/>
    <property type="evidence" value="ECO:0007669"/>
    <property type="project" value="UniProtKB-KW"/>
</dbReference>
<keyword evidence="3 9" id="KW-0819">tRNA processing</keyword>
<dbReference type="EMBL" id="CP001742">
    <property type="protein sequence ID" value="ADL18664.1"/>
    <property type="molecule type" value="Genomic_DNA"/>
</dbReference>
<dbReference type="GeneID" id="9498478"/>
<keyword evidence="7 9" id="KW-0456">Lyase</keyword>
<dbReference type="NCBIfam" id="TIGR03972">
    <property type="entry name" value="rSAM_TYW1"/>
    <property type="match status" value="1"/>
</dbReference>
<comment type="subcellular location">
    <subcellularLocation>
        <location evidence="9">Cytoplasm</location>
    </subcellularLocation>
</comment>
<evidence type="ECO:0000313" key="11">
    <source>
        <dbReference type="EMBL" id="ADL18664.1"/>
    </source>
</evidence>
<evidence type="ECO:0000256" key="8">
    <source>
        <dbReference type="ARBA" id="ARBA00049466"/>
    </source>
</evidence>
<feature type="binding site" evidence="9">
    <location>
        <position position="72"/>
    </location>
    <ligand>
        <name>[4Fe-4S] cluster</name>
        <dbReference type="ChEBI" id="CHEBI:49883"/>
        <label>2</label>
        <note>4Fe-4S-S-AdoMet</note>
    </ligand>
</feature>
<dbReference type="GO" id="GO:0051539">
    <property type="term" value="F:4 iron, 4 sulfur cluster binding"/>
    <property type="evidence" value="ECO:0007669"/>
    <property type="project" value="UniProtKB-UniRule"/>
</dbReference>
<evidence type="ECO:0000313" key="12">
    <source>
        <dbReference type="Proteomes" id="UP000000346"/>
    </source>
</evidence>
<dbReference type="eggNOG" id="arCOG04174">
    <property type="taxonomic scope" value="Archaea"/>
</dbReference>
<dbReference type="CDD" id="cd01335">
    <property type="entry name" value="Radical_SAM"/>
    <property type="match status" value="1"/>
</dbReference>
<comment type="cofactor">
    <cofactor evidence="9">
        <name>[4Fe-4S] cluster</name>
        <dbReference type="ChEBI" id="CHEBI:49883"/>
    </cofactor>
    <text evidence="9">Binds 2 [4Fe-4S] clusters. Binds 1 [4Fe-4S] cluster coordinated with 3 cysteines and an exchangeable S-adenosyl-L-methionine.</text>
</comment>
<name>D9Q026_ACIS3</name>
<evidence type="ECO:0000256" key="9">
    <source>
        <dbReference type="HAMAP-Rule" id="MF_01921"/>
    </source>
</evidence>
<protein>
    <recommendedName>
        <fullName evidence="9">S-adenosyl-L-methionine-dependent tRNA 4-demethylwyosine synthase</fullName>
        <ecNumber evidence="9">4.1.3.44</ecNumber>
    </recommendedName>
    <alternativeName>
        <fullName evidence="9">tRNA wyosine derivatives biosynthesis protein Taw1</fullName>
    </alternativeName>
</protein>
<dbReference type="InParanoid" id="D9Q026"/>
<dbReference type="SFLD" id="SFLDG01071">
    <property type="entry name" value="tRNA_wybutosine-synthesizing"/>
    <property type="match status" value="1"/>
</dbReference>
<dbReference type="EC" id="4.1.3.44" evidence="9"/>
<dbReference type="InterPro" id="IPR013785">
    <property type="entry name" value="Aldolase_TIM"/>
</dbReference>
<dbReference type="InterPro" id="IPR034556">
    <property type="entry name" value="tRNA_wybutosine-synthase"/>
</dbReference>
<sequence length="347" mass="40289">MEERQVEEKEIYNMLNQKLVKQGYHIIGNHSSVKKCYWNHAALVEGRFCYKGKFYGIESHRCIQLSVTNHWCWNACLHCWRLRPQDVGIEWNETRMPFADDPKEIVEKAIQEYRRIISGYKGRPGVSPQMYKEATMPKHVAISLTGEATLYPRLGELIREFHRRGISTFLVTRGVRPDVLANLEEEPNQIYISLESWDKESYNYFNRPLVPRAWELTLETLEMLPSFSSTTVYRITIVKGYNDNETALKGFARLVDIGRPDYIEVKAYMYVGASRGRLRLDNMPRHWEVKEVAKKLSELTGYPIVSESMPSRVVLLSKLEKPVRYGNAPVDWNSPDISAPGEYEDTA</sequence>
<feature type="binding site" evidence="9">
    <location>
        <position position="49"/>
    </location>
    <ligand>
        <name>[4Fe-4S] cluster</name>
        <dbReference type="ChEBI" id="CHEBI:49883"/>
        <label>1</label>
    </ligand>
</feature>
<comment type="catalytic activity">
    <reaction evidence="8 9">
        <text>N(1)-methylguanosine(37) in tRNA(Phe) + pyruvate + S-adenosyl-L-methionine = 4-demethylwyosine(37) in tRNA(Phe) + 5'-deoxyadenosine + L-methionine + CO2 + H2O</text>
        <dbReference type="Rhea" id="RHEA:36347"/>
        <dbReference type="Rhea" id="RHEA-COMP:10164"/>
        <dbReference type="Rhea" id="RHEA-COMP:10165"/>
        <dbReference type="ChEBI" id="CHEBI:15361"/>
        <dbReference type="ChEBI" id="CHEBI:15377"/>
        <dbReference type="ChEBI" id="CHEBI:16526"/>
        <dbReference type="ChEBI" id="CHEBI:17319"/>
        <dbReference type="ChEBI" id="CHEBI:57844"/>
        <dbReference type="ChEBI" id="CHEBI:59789"/>
        <dbReference type="ChEBI" id="CHEBI:64315"/>
        <dbReference type="ChEBI" id="CHEBI:73542"/>
        <dbReference type="EC" id="4.1.3.44"/>
    </reaction>
</comment>
<organism evidence="11 12">
    <name type="scientific">Acidilobus saccharovorans (strain DSM 16705 / JCM 18335 / VKM B-2471 / 345-15)</name>
    <dbReference type="NCBI Taxonomy" id="666510"/>
    <lineage>
        <taxon>Archaea</taxon>
        <taxon>Thermoproteota</taxon>
        <taxon>Thermoprotei</taxon>
        <taxon>Acidilobales</taxon>
        <taxon>Acidilobaceae</taxon>
        <taxon>Acidilobus</taxon>
    </lineage>
</organism>
<keyword evidence="5 9" id="KW-0408">Iron</keyword>